<evidence type="ECO:0000259" key="1">
    <source>
        <dbReference type="Pfam" id="PF01370"/>
    </source>
</evidence>
<dbReference type="InterPro" id="IPR001509">
    <property type="entry name" value="Epimerase_deHydtase"/>
</dbReference>
<dbReference type="RefSeq" id="WP_138538747.1">
    <property type="nucleotide sequence ID" value="NZ_CP045429.1"/>
</dbReference>
<evidence type="ECO:0000313" key="2">
    <source>
        <dbReference type="EMBL" id="QPB84388.1"/>
    </source>
</evidence>
<dbReference type="Gene3D" id="3.40.50.720">
    <property type="entry name" value="NAD(P)-binding Rossmann-like Domain"/>
    <property type="match status" value="1"/>
</dbReference>
<dbReference type="SUPFAM" id="SSF51735">
    <property type="entry name" value="NAD(P)-binding Rossmann-fold domains"/>
    <property type="match status" value="1"/>
</dbReference>
<name>A0A5S3UUY4_9GAMM</name>
<dbReference type="Pfam" id="PF01370">
    <property type="entry name" value="Epimerase"/>
    <property type="match status" value="1"/>
</dbReference>
<gene>
    <name evidence="2" type="ORF">CWC22_015895</name>
</gene>
<accession>A0A5S3UUY4</accession>
<dbReference type="Proteomes" id="UP000305729">
    <property type="component" value="Chromosome 1"/>
</dbReference>
<dbReference type="EMBL" id="CP045429">
    <property type="protein sequence ID" value="QPB84388.1"/>
    <property type="molecule type" value="Genomic_DNA"/>
</dbReference>
<proteinExistence type="predicted"/>
<feature type="domain" description="NAD-dependent epimerase/dehydratase" evidence="1">
    <location>
        <begin position="9"/>
        <end position="231"/>
    </location>
</feature>
<dbReference type="InterPro" id="IPR036291">
    <property type="entry name" value="NAD(P)-bd_dom_sf"/>
</dbReference>
<organism evidence="2 3">
    <name type="scientific">Pseudoalteromonas rubra</name>
    <dbReference type="NCBI Taxonomy" id="43658"/>
    <lineage>
        <taxon>Bacteria</taxon>
        <taxon>Pseudomonadati</taxon>
        <taxon>Pseudomonadota</taxon>
        <taxon>Gammaproteobacteria</taxon>
        <taxon>Alteromonadales</taxon>
        <taxon>Pseudoalteromonadaceae</taxon>
        <taxon>Pseudoalteromonas</taxon>
    </lineage>
</organism>
<dbReference type="InterPro" id="IPR050177">
    <property type="entry name" value="Lipid_A_modif_metabolic_enz"/>
</dbReference>
<sequence length="349" mass="39006">MDSNTTYDALVTGATGFIGNHMVHTLLEANKKVRVLVRQSPKCKVLEGLPVDIVYGTLEDRETLIAAAQNVKVIYNCAGLSSDWAADDAFFAANIRGVENVLAALEHSDAERLIHISTSDVYGYPKSPVSEDYGPQNIGLPYNRSKAEGEEVIWRAVQERDVPVTVFRPASVYGPRSMEWVVEISRLMLNKEMVLLDGGHSHAGLVYVRNLTEAMLRAADIPAAAGQAYNIRDEGEHSWKDFVEGMGQCFKPQHWKCMKVPASLAFGFGYLMEKIYALLNIKSRPLLTRHAVHLLSRNQGFPIHKAKSELGFESWVSFEAGMELTREWMRSEEGKTCIAPETQKREAYL</sequence>
<protein>
    <submittedName>
        <fullName evidence="2">NAD-dependent epimerase/dehydratase family protein</fullName>
    </submittedName>
</protein>
<dbReference type="PANTHER" id="PTHR43245">
    <property type="entry name" value="BIFUNCTIONAL POLYMYXIN RESISTANCE PROTEIN ARNA"/>
    <property type="match status" value="1"/>
</dbReference>
<evidence type="ECO:0000313" key="3">
    <source>
        <dbReference type="Proteomes" id="UP000305729"/>
    </source>
</evidence>
<dbReference type="AlphaFoldDB" id="A0A5S3UUY4"/>
<reference evidence="2 3" key="1">
    <citation type="submission" date="2019-10" db="EMBL/GenBank/DDBJ databases">
        <title>Pseudoalteromonas rubra S4059.</title>
        <authorList>
            <person name="Paulsen S."/>
            <person name="Wang X."/>
        </authorList>
    </citation>
    <scope>NUCLEOTIDE SEQUENCE [LARGE SCALE GENOMIC DNA]</scope>
    <source>
        <strain evidence="2 3">S4059</strain>
    </source>
</reference>